<reference evidence="3 4" key="1">
    <citation type="submission" date="2021-05" db="EMBL/GenBank/DDBJ databases">
        <title>Roseococcus sp. XZZS9, whole genome shotgun sequencing project.</title>
        <authorList>
            <person name="Zhao G."/>
            <person name="Shen L."/>
        </authorList>
    </citation>
    <scope>NUCLEOTIDE SEQUENCE [LARGE SCALE GENOMIC DNA]</scope>
    <source>
        <strain evidence="3 4">XZZS9</strain>
    </source>
</reference>
<evidence type="ECO:0000313" key="4">
    <source>
        <dbReference type="Proteomes" id="UP000766336"/>
    </source>
</evidence>
<dbReference type="Proteomes" id="UP000766336">
    <property type="component" value="Unassembled WGS sequence"/>
</dbReference>
<accession>A0ABS5QBQ2</accession>
<evidence type="ECO:0000259" key="2">
    <source>
        <dbReference type="Pfam" id="PF08239"/>
    </source>
</evidence>
<dbReference type="PROSITE" id="PS51257">
    <property type="entry name" value="PROKAR_LIPOPROTEIN"/>
    <property type="match status" value="1"/>
</dbReference>
<feature type="compositionally biased region" description="Pro residues" evidence="1">
    <location>
        <begin position="152"/>
        <end position="179"/>
    </location>
</feature>
<dbReference type="InterPro" id="IPR003646">
    <property type="entry name" value="SH3-like_bac-type"/>
</dbReference>
<proteinExistence type="predicted"/>
<comment type="caution">
    <text evidence="3">The sequence shown here is derived from an EMBL/GenBank/DDBJ whole genome shotgun (WGS) entry which is preliminary data.</text>
</comment>
<dbReference type="Pfam" id="PF08239">
    <property type="entry name" value="SH3_3"/>
    <property type="match status" value="1"/>
</dbReference>
<dbReference type="RefSeq" id="WP_213669815.1">
    <property type="nucleotide sequence ID" value="NZ_JAHCDA010000002.1"/>
</dbReference>
<dbReference type="EMBL" id="JAHCDA010000002">
    <property type="protein sequence ID" value="MBS7811122.1"/>
    <property type="molecule type" value="Genomic_DNA"/>
</dbReference>
<protein>
    <submittedName>
        <fullName evidence="3">SH3 domain-containing protein</fullName>
    </submittedName>
</protein>
<feature type="region of interest" description="Disordered" evidence="1">
    <location>
        <begin position="146"/>
        <end position="186"/>
    </location>
</feature>
<name>A0ABS5QBQ2_9PROT</name>
<organism evidence="3 4">
    <name type="scientific">Roseococcus pinisoli</name>
    <dbReference type="NCBI Taxonomy" id="2835040"/>
    <lineage>
        <taxon>Bacteria</taxon>
        <taxon>Pseudomonadati</taxon>
        <taxon>Pseudomonadota</taxon>
        <taxon>Alphaproteobacteria</taxon>
        <taxon>Acetobacterales</taxon>
        <taxon>Roseomonadaceae</taxon>
        <taxon>Roseococcus</taxon>
    </lineage>
</organism>
<keyword evidence="4" id="KW-1185">Reference proteome</keyword>
<dbReference type="Gene3D" id="2.30.30.40">
    <property type="entry name" value="SH3 Domains"/>
    <property type="match status" value="1"/>
</dbReference>
<evidence type="ECO:0000313" key="3">
    <source>
        <dbReference type="EMBL" id="MBS7811122.1"/>
    </source>
</evidence>
<gene>
    <name evidence="3" type="ORF">KHU32_09255</name>
</gene>
<feature type="domain" description="SH3b" evidence="2">
    <location>
        <begin position="199"/>
        <end position="249"/>
    </location>
</feature>
<evidence type="ECO:0000256" key="1">
    <source>
        <dbReference type="SAM" id="MobiDB-lite"/>
    </source>
</evidence>
<sequence>MRASLAFLLPLLLLGACDEKKETPASAPASATQQSSARDAATAALRERLRGQETQLRGMQVFSQALADTVAVCGRSSGGAGDPYIPFVAVVSFQGEGARVTNFTLGATGPEATRVFLEMVDRCFDGGGPLTNRAMARSYPPLPITGASDPIAAPPPAVSPGPVPDPAAQPAAPAAPPTPLQAGSLPASRSTVVTWARTGANLRSNPVGGEVIGVLPPSTTLDVIAEAPGGWYQVGRDGNAIGWIHSSVLEAPGH</sequence>